<proteinExistence type="predicted"/>
<evidence type="ECO:0000313" key="2">
    <source>
        <dbReference type="EMBL" id="KAG0251860.1"/>
    </source>
</evidence>
<reference evidence="2" key="1">
    <citation type="journal article" date="2020" name="Fungal Divers.">
        <title>Resolving the Mortierellaceae phylogeny through synthesis of multi-gene phylogenetics and phylogenomics.</title>
        <authorList>
            <person name="Vandepol N."/>
            <person name="Liber J."/>
            <person name="Desiro A."/>
            <person name="Na H."/>
            <person name="Kennedy M."/>
            <person name="Barry K."/>
            <person name="Grigoriev I.V."/>
            <person name="Miller A.N."/>
            <person name="O'Donnell K."/>
            <person name="Stajich J.E."/>
            <person name="Bonito G."/>
        </authorList>
    </citation>
    <scope>NUCLEOTIDE SEQUENCE</scope>
    <source>
        <strain evidence="2">BC1065</strain>
    </source>
</reference>
<comment type="caution">
    <text evidence="2">The sequence shown here is derived from an EMBL/GenBank/DDBJ whole genome shotgun (WGS) entry which is preliminary data.</text>
</comment>
<accession>A0A9P6PSM5</accession>
<dbReference type="Proteomes" id="UP000807716">
    <property type="component" value="Unassembled WGS sequence"/>
</dbReference>
<name>A0A9P6PSM5_9FUNG</name>
<organism evidence="2 3">
    <name type="scientific">Actinomortierella ambigua</name>
    <dbReference type="NCBI Taxonomy" id="1343610"/>
    <lineage>
        <taxon>Eukaryota</taxon>
        <taxon>Fungi</taxon>
        <taxon>Fungi incertae sedis</taxon>
        <taxon>Mucoromycota</taxon>
        <taxon>Mortierellomycotina</taxon>
        <taxon>Mortierellomycetes</taxon>
        <taxon>Mortierellales</taxon>
        <taxon>Mortierellaceae</taxon>
        <taxon>Actinomortierella</taxon>
    </lineage>
</organism>
<dbReference type="AlphaFoldDB" id="A0A9P6PSM5"/>
<dbReference type="OrthoDB" id="2416617at2759"/>
<gene>
    <name evidence="2" type="ORF">DFQ27_008482</name>
</gene>
<sequence>MATGANNAGGSNGFSIADFLVPGLQTKTWDDWQSVVDDLSNQSHLAFGVQDFTSDLNAMALQTGFESLLGTTTVWQQADLQGLPMEQAYDELVIDLSSSSFEQPTTVNTADLIAGPNTMPAQIAHLQERHFQEDLNTAIAMSLTEANVTALSSSSSRVPSSATTTNPVTMVTRLMLGRGYSNKRRMEEQLDTWISNDLGPEYMACLFKILKGGAGDEDDEDEDEYPWGLSSIHSRLKRVTGQRAGVGGGGTGKGRRITSKASSSSSVSPSSSMMVAAVTAAVSAPLAAMAIYEETMVVMSAEGEEDDEEIDLNWGSNADILHGFSSLI</sequence>
<protein>
    <submittedName>
        <fullName evidence="2">Uncharacterized protein</fullName>
    </submittedName>
</protein>
<keyword evidence="3" id="KW-1185">Reference proteome</keyword>
<dbReference type="EMBL" id="JAAAJB010000711">
    <property type="protein sequence ID" value="KAG0251860.1"/>
    <property type="molecule type" value="Genomic_DNA"/>
</dbReference>
<evidence type="ECO:0000313" key="3">
    <source>
        <dbReference type="Proteomes" id="UP000807716"/>
    </source>
</evidence>
<feature type="compositionally biased region" description="Low complexity" evidence="1">
    <location>
        <begin position="259"/>
        <end position="269"/>
    </location>
</feature>
<evidence type="ECO:0000256" key="1">
    <source>
        <dbReference type="SAM" id="MobiDB-lite"/>
    </source>
</evidence>
<feature type="region of interest" description="Disordered" evidence="1">
    <location>
        <begin position="240"/>
        <end position="269"/>
    </location>
</feature>